<proteinExistence type="predicted"/>
<evidence type="ECO:0000313" key="1">
    <source>
        <dbReference type="EMBL" id="KAK4716309.1"/>
    </source>
</evidence>
<protein>
    <submittedName>
        <fullName evidence="1">Uncharacterized protein</fullName>
    </submittedName>
</protein>
<organism evidence="1 2">
    <name type="scientific">Solanum pinnatisectum</name>
    <name type="common">tansyleaf nightshade</name>
    <dbReference type="NCBI Taxonomy" id="50273"/>
    <lineage>
        <taxon>Eukaryota</taxon>
        <taxon>Viridiplantae</taxon>
        <taxon>Streptophyta</taxon>
        <taxon>Embryophyta</taxon>
        <taxon>Tracheophyta</taxon>
        <taxon>Spermatophyta</taxon>
        <taxon>Magnoliopsida</taxon>
        <taxon>eudicotyledons</taxon>
        <taxon>Gunneridae</taxon>
        <taxon>Pentapetalae</taxon>
        <taxon>asterids</taxon>
        <taxon>lamiids</taxon>
        <taxon>Solanales</taxon>
        <taxon>Solanaceae</taxon>
        <taxon>Solanoideae</taxon>
        <taxon>Solaneae</taxon>
        <taxon>Solanum</taxon>
    </lineage>
</organism>
<dbReference type="Proteomes" id="UP001311915">
    <property type="component" value="Unassembled WGS sequence"/>
</dbReference>
<dbReference type="EMBL" id="JAWPEI010000009">
    <property type="protein sequence ID" value="KAK4716309.1"/>
    <property type="molecule type" value="Genomic_DNA"/>
</dbReference>
<keyword evidence="2" id="KW-1185">Reference proteome</keyword>
<reference evidence="1 2" key="1">
    <citation type="submission" date="2023-10" db="EMBL/GenBank/DDBJ databases">
        <title>Genome-Wide Identification Analysis in wild type Solanum Pinnatisectum Reveals Some Genes Defensing Phytophthora Infestans.</title>
        <authorList>
            <person name="Sun C."/>
        </authorList>
    </citation>
    <scope>NUCLEOTIDE SEQUENCE [LARGE SCALE GENOMIC DNA]</scope>
    <source>
        <strain evidence="1">LQN</strain>
        <tissue evidence="1">Leaf</tissue>
    </source>
</reference>
<accession>A0AAV9KSK2</accession>
<evidence type="ECO:0000313" key="2">
    <source>
        <dbReference type="Proteomes" id="UP001311915"/>
    </source>
</evidence>
<comment type="caution">
    <text evidence="1">The sequence shown here is derived from an EMBL/GenBank/DDBJ whole genome shotgun (WGS) entry which is preliminary data.</text>
</comment>
<name>A0AAV9KSK2_9SOLN</name>
<sequence length="201" mass="22405">MPNTRCKGATLIPYDPELQKTLHKMVNAQELKAQRQILGLESETVARGVQQNAMNNLPRVVEENIAVDEIIPPHRQPIAPRGSAQHRAHMMYEEDELDLDGAGAKGAIVLPVLPPSVKFTITSTMIQLLNMKGMFRVAASDDANRHLMNFVSICKSQEIPGVSQTTMRLRFFPLSLTREATNWLNEGFPGMSLSIIKKSCR</sequence>
<dbReference type="AlphaFoldDB" id="A0AAV9KSK2"/>
<gene>
    <name evidence="1" type="ORF">R3W88_014647</name>
</gene>